<reference evidence="2" key="1">
    <citation type="submission" date="2021-10" db="EMBL/GenBank/DDBJ databases">
        <title>De novo Genome Assembly of Clathrus columnatus (Basidiomycota, Fungi) Using Illumina and Nanopore Sequence Data.</title>
        <authorList>
            <person name="Ogiso-Tanaka E."/>
            <person name="Itagaki H."/>
            <person name="Hosoya T."/>
            <person name="Hosaka K."/>
        </authorList>
    </citation>
    <scope>NUCLEOTIDE SEQUENCE</scope>
    <source>
        <strain evidence="2">MO-923</strain>
    </source>
</reference>
<dbReference type="EMBL" id="BPWL01000010">
    <property type="protein sequence ID" value="GJJ15083.1"/>
    <property type="molecule type" value="Genomic_DNA"/>
</dbReference>
<name>A0AAV5APW4_9AGAM</name>
<feature type="compositionally biased region" description="Basic and acidic residues" evidence="1">
    <location>
        <begin position="13"/>
        <end position="22"/>
    </location>
</feature>
<accession>A0AAV5APW4</accession>
<organism evidence="2 3">
    <name type="scientific">Clathrus columnatus</name>
    <dbReference type="NCBI Taxonomy" id="1419009"/>
    <lineage>
        <taxon>Eukaryota</taxon>
        <taxon>Fungi</taxon>
        <taxon>Dikarya</taxon>
        <taxon>Basidiomycota</taxon>
        <taxon>Agaricomycotina</taxon>
        <taxon>Agaricomycetes</taxon>
        <taxon>Phallomycetidae</taxon>
        <taxon>Phallales</taxon>
        <taxon>Clathraceae</taxon>
        <taxon>Clathrus</taxon>
    </lineage>
</organism>
<comment type="caution">
    <text evidence="2">The sequence shown here is derived from an EMBL/GenBank/DDBJ whole genome shotgun (WGS) entry which is preliminary data.</text>
</comment>
<sequence length="84" mass="9698">MYKSHHGCAHLQNDPERAEEPRERMIDQAGMNPLKMFVYTLIQFLSANEEAMCLGKMLLTPPKKTRISYIYPSPCGQNIFQQPL</sequence>
<dbReference type="Proteomes" id="UP001050691">
    <property type="component" value="Unassembled WGS sequence"/>
</dbReference>
<evidence type="ECO:0000313" key="2">
    <source>
        <dbReference type="EMBL" id="GJJ15083.1"/>
    </source>
</evidence>
<evidence type="ECO:0000313" key="3">
    <source>
        <dbReference type="Proteomes" id="UP001050691"/>
    </source>
</evidence>
<evidence type="ECO:0000256" key="1">
    <source>
        <dbReference type="SAM" id="MobiDB-lite"/>
    </source>
</evidence>
<proteinExistence type="predicted"/>
<gene>
    <name evidence="2" type="ORF">Clacol_009358</name>
</gene>
<keyword evidence="3" id="KW-1185">Reference proteome</keyword>
<dbReference type="AlphaFoldDB" id="A0AAV5APW4"/>
<protein>
    <submittedName>
        <fullName evidence="2">Uncharacterized protein</fullName>
    </submittedName>
</protein>
<feature type="region of interest" description="Disordered" evidence="1">
    <location>
        <begin position="1"/>
        <end position="22"/>
    </location>
</feature>